<organism evidence="2 3">
    <name type="scientific">Tranquillimonas rosea</name>
    <dbReference type="NCBI Taxonomy" id="641238"/>
    <lineage>
        <taxon>Bacteria</taxon>
        <taxon>Pseudomonadati</taxon>
        <taxon>Pseudomonadota</taxon>
        <taxon>Alphaproteobacteria</taxon>
        <taxon>Rhodobacterales</taxon>
        <taxon>Roseobacteraceae</taxon>
        <taxon>Tranquillimonas</taxon>
    </lineage>
</organism>
<dbReference type="InterPro" id="IPR047650">
    <property type="entry name" value="Transpos_IS110"/>
</dbReference>
<proteinExistence type="predicted"/>
<dbReference type="Pfam" id="PF02371">
    <property type="entry name" value="Transposase_20"/>
    <property type="match status" value="1"/>
</dbReference>
<dbReference type="STRING" id="641238.SAMN04490244_10711"/>
<dbReference type="Proteomes" id="UP000198885">
    <property type="component" value="Unassembled WGS sequence"/>
</dbReference>
<name>A0A1H9VCU1_9RHOB</name>
<accession>A0A1H9VCU1</accession>
<feature type="domain" description="Transposase IS116/IS110/IS902 C-terminal" evidence="1">
    <location>
        <begin position="34"/>
        <end position="114"/>
    </location>
</feature>
<keyword evidence="3" id="KW-1185">Reference proteome</keyword>
<gene>
    <name evidence="2" type="ORF">SAMN04490244_10711</name>
</gene>
<dbReference type="PANTHER" id="PTHR33055:SF3">
    <property type="entry name" value="PUTATIVE TRANSPOSASE FOR IS117-RELATED"/>
    <property type="match status" value="1"/>
</dbReference>
<dbReference type="InterPro" id="IPR003346">
    <property type="entry name" value="Transposase_20"/>
</dbReference>
<dbReference type="EMBL" id="FOGU01000007">
    <property type="protein sequence ID" value="SES19371.1"/>
    <property type="molecule type" value="Genomic_DNA"/>
</dbReference>
<dbReference type="AlphaFoldDB" id="A0A1H9VCU1"/>
<dbReference type="PANTHER" id="PTHR33055">
    <property type="entry name" value="TRANSPOSASE FOR INSERTION SEQUENCE ELEMENT IS1111A"/>
    <property type="match status" value="1"/>
</dbReference>
<dbReference type="GO" id="GO:0004803">
    <property type="term" value="F:transposase activity"/>
    <property type="evidence" value="ECO:0007669"/>
    <property type="project" value="InterPro"/>
</dbReference>
<reference evidence="2 3" key="1">
    <citation type="submission" date="2016-10" db="EMBL/GenBank/DDBJ databases">
        <authorList>
            <person name="de Groot N.N."/>
        </authorList>
    </citation>
    <scope>NUCLEOTIDE SEQUENCE [LARGE SCALE GENOMIC DNA]</scope>
    <source>
        <strain evidence="2 3">DSM 23042</strain>
    </source>
</reference>
<sequence length="163" mass="18345">MLLPLLSVHAHVRSELEGLDRRVRQLAREDDTTRRLMRVPGVGAVTALTFRHTIDDPSRFANAATVGAYLGLTPRRKQSGVTDTNGRVSRWGDRLLRTYLFEAASVLLHRTKRWYALKAWSLRLAKRNGMKKAQVAVARKMAVILHCIWVDGTVFEWGTAGPA</sequence>
<dbReference type="GO" id="GO:0006313">
    <property type="term" value="P:DNA transposition"/>
    <property type="evidence" value="ECO:0007669"/>
    <property type="project" value="InterPro"/>
</dbReference>
<evidence type="ECO:0000313" key="2">
    <source>
        <dbReference type="EMBL" id="SES19371.1"/>
    </source>
</evidence>
<protein>
    <submittedName>
        <fullName evidence="2">Transposase IS116/IS110/IS902 family protein</fullName>
    </submittedName>
</protein>
<dbReference type="GO" id="GO:0003677">
    <property type="term" value="F:DNA binding"/>
    <property type="evidence" value="ECO:0007669"/>
    <property type="project" value="InterPro"/>
</dbReference>
<dbReference type="RefSeq" id="WP_218142538.1">
    <property type="nucleotide sequence ID" value="NZ_FOGU01000007.1"/>
</dbReference>
<evidence type="ECO:0000259" key="1">
    <source>
        <dbReference type="Pfam" id="PF02371"/>
    </source>
</evidence>
<evidence type="ECO:0000313" key="3">
    <source>
        <dbReference type="Proteomes" id="UP000198885"/>
    </source>
</evidence>